<protein>
    <submittedName>
        <fullName evidence="5">Surface antigen-like protein</fullName>
    </submittedName>
</protein>
<dbReference type="GO" id="GO:0046819">
    <property type="term" value="P:protein secretion by the type V secretion system"/>
    <property type="evidence" value="ECO:0007669"/>
    <property type="project" value="TreeGrafter"/>
</dbReference>
<dbReference type="InterPro" id="IPR051544">
    <property type="entry name" value="TPS_OM_transporter"/>
</dbReference>
<reference evidence="5 6" key="1">
    <citation type="submission" date="2019-03" db="EMBL/GenBank/DDBJ databases">
        <title>Genomic Encyclopedia of Archaeal and Bacterial Type Strains, Phase II (KMG-II): from individual species to whole genera.</title>
        <authorList>
            <person name="Goeker M."/>
        </authorList>
    </citation>
    <scope>NUCLEOTIDE SEQUENCE [LARGE SCALE GENOMIC DNA]</scope>
    <source>
        <strain evidence="5 6">DSM 19034</strain>
    </source>
</reference>
<evidence type="ECO:0000313" key="6">
    <source>
        <dbReference type="Proteomes" id="UP000295499"/>
    </source>
</evidence>
<keyword evidence="2" id="KW-0472">Membrane</keyword>
<proteinExistence type="predicted"/>
<evidence type="ECO:0000313" key="5">
    <source>
        <dbReference type="EMBL" id="TDO22799.1"/>
    </source>
</evidence>
<feature type="signal peptide" evidence="3">
    <location>
        <begin position="1"/>
        <end position="19"/>
    </location>
</feature>
<evidence type="ECO:0000256" key="1">
    <source>
        <dbReference type="ARBA" id="ARBA00004370"/>
    </source>
</evidence>
<accession>A0A4R6IL11</accession>
<dbReference type="OrthoDB" id="333971at2"/>
<evidence type="ECO:0000256" key="3">
    <source>
        <dbReference type="SAM" id="SignalP"/>
    </source>
</evidence>
<dbReference type="Proteomes" id="UP000295499">
    <property type="component" value="Unassembled WGS sequence"/>
</dbReference>
<name>A0A4R6IL11_9SPHI</name>
<dbReference type="PANTHER" id="PTHR34597">
    <property type="entry name" value="SLR1661 PROTEIN"/>
    <property type="match status" value="1"/>
</dbReference>
<dbReference type="Gene3D" id="2.40.160.50">
    <property type="entry name" value="membrane protein fhac: a member of the omp85/tpsb transporter family"/>
    <property type="match status" value="1"/>
</dbReference>
<keyword evidence="3" id="KW-0732">Signal</keyword>
<feature type="domain" description="Bacterial surface antigen (D15)" evidence="4">
    <location>
        <begin position="601"/>
        <end position="823"/>
    </location>
</feature>
<sequence length="852" mass="97448">MIKRLLWFLLLPVAGFAQTKNLPDSVTVAIAPEYDQVSKVHRDFLGENYRKLWALPVKMRVLDINKERGGLKISKLGGGNQTRSIRFVDPQGKEWVLRTIQKYPERALPANLRPTIAKDIVQDQVSTGHPFGAMIVPVLAEALKLEHANPELVYVGDDPGLGEYRKEFANAAYYFEERAPLDLDKTQSTDKVQEKLQEDNDHLLNEKLVLRARLLDFVVGDWDRHEDNWRWTSDKDKGVTRYDPIPRDRDKVFYKTSGIFPWFLSHQWLKSNLQPYSATIRDVNGWNFNARYFDRYFLNELSEKDWKEEIRYVQEKITPELVTKALRQMPAAALKYNNDELSKALNGRVTNLQEIAMTYYYFLAKKVDIPASDKKEYFSISHKDDGRIAVKIENIKKDGTNGRTVFQRTFDPKHTEEIRLYGFAGEDVFDVNGTKKSRIVVRMVGGADVDVFKIDSSLNNKSKNYIYDRLDGNNMLPSKSEAKFRLANDTVVNSFNKKSFVFDQLGPLFHFNYNLDQGLLVGVGLVYEKQGFRKAPYRFRNELWANYATGRESFLFTYSGDFKELIGKNDLKIDAVMLGPNNLSNFFGLGNDTRFINKGDKDMSYYRSHYDYFNADFKVKRALDKRFTLEAGISTEYYTSDAASNAKRFLRDFNAAYPEEEVYKNKFYAGLVSNLTYDSRDNAAIPKNGIYWKTTVAAKQGLNDQHNACGSIQTEFRSYVNPGSSGFVIANRLGAGTTIGTPTFYQRMQLGGVRTLRGFHTNRFTGRSMVYYNLDLRLKLFDFTSYITPGSVGLIGFNDIGRVWEPGQSSKSWHDGYGGGVYVIPAELILIQAAVGFSKEGALPYISIGFSF</sequence>
<dbReference type="EMBL" id="SNWM01000002">
    <property type="protein sequence ID" value="TDO22799.1"/>
    <property type="molecule type" value="Genomic_DNA"/>
</dbReference>
<dbReference type="RefSeq" id="WP_133554456.1">
    <property type="nucleotide sequence ID" value="NZ_SNWM01000002.1"/>
</dbReference>
<dbReference type="InterPro" id="IPR000184">
    <property type="entry name" value="Bac_surfAg_D15"/>
</dbReference>
<evidence type="ECO:0000259" key="4">
    <source>
        <dbReference type="Pfam" id="PF01103"/>
    </source>
</evidence>
<gene>
    <name evidence="5" type="ORF">CLV32_1784</name>
</gene>
<dbReference type="Pfam" id="PF01103">
    <property type="entry name" value="Omp85"/>
    <property type="match status" value="1"/>
</dbReference>
<dbReference type="GO" id="GO:0098046">
    <property type="term" value="C:type V protein secretion system complex"/>
    <property type="evidence" value="ECO:0007669"/>
    <property type="project" value="TreeGrafter"/>
</dbReference>
<dbReference type="PANTHER" id="PTHR34597:SF3">
    <property type="entry name" value="OUTER MEMBRANE TRANSPORTER CDIB"/>
    <property type="match status" value="1"/>
</dbReference>
<dbReference type="GO" id="GO:0008320">
    <property type="term" value="F:protein transmembrane transporter activity"/>
    <property type="evidence" value="ECO:0007669"/>
    <property type="project" value="TreeGrafter"/>
</dbReference>
<comment type="subcellular location">
    <subcellularLocation>
        <location evidence="1">Membrane</location>
    </subcellularLocation>
</comment>
<comment type="caution">
    <text evidence="5">The sequence shown here is derived from an EMBL/GenBank/DDBJ whole genome shotgun (WGS) entry which is preliminary data.</text>
</comment>
<dbReference type="AlphaFoldDB" id="A0A4R6IL11"/>
<organism evidence="5 6">
    <name type="scientific">Pedobacter duraquae</name>
    <dbReference type="NCBI Taxonomy" id="425511"/>
    <lineage>
        <taxon>Bacteria</taxon>
        <taxon>Pseudomonadati</taxon>
        <taxon>Bacteroidota</taxon>
        <taxon>Sphingobacteriia</taxon>
        <taxon>Sphingobacteriales</taxon>
        <taxon>Sphingobacteriaceae</taxon>
        <taxon>Pedobacter</taxon>
    </lineage>
</organism>
<dbReference type="GO" id="GO:0019867">
    <property type="term" value="C:outer membrane"/>
    <property type="evidence" value="ECO:0007669"/>
    <property type="project" value="InterPro"/>
</dbReference>
<evidence type="ECO:0000256" key="2">
    <source>
        <dbReference type="ARBA" id="ARBA00023136"/>
    </source>
</evidence>
<keyword evidence="6" id="KW-1185">Reference proteome</keyword>
<feature type="chain" id="PRO_5020558694" evidence="3">
    <location>
        <begin position="20"/>
        <end position="852"/>
    </location>
</feature>